<reference evidence="1 2" key="1">
    <citation type="submission" date="2020-11" db="EMBL/GenBank/DDBJ databases">
        <authorList>
            <person name="Kim M.K."/>
        </authorList>
    </citation>
    <scope>NUCLEOTIDE SEQUENCE [LARGE SCALE GENOMIC DNA]</scope>
    <source>
        <strain evidence="1 2">BT683</strain>
    </source>
</reference>
<gene>
    <name evidence="1" type="ORF">I2I05_07475</name>
</gene>
<evidence type="ECO:0000313" key="2">
    <source>
        <dbReference type="Proteomes" id="UP000597617"/>
    </source>
</evidence>
<keyword evidence="2" id="KW-1185">Reference proteome</keyword>
<proteinExistence type="predicted"/>
<sequence>MLVANFFKAYPQGPAKAVEKLYNTNPWVSRNMDAVEGLKNEINKLTPEYVGKYYGYELIVKRQIASSFILQSYLVRYDRQPLRFTFEFYKANDKWFLYAFKFDANLDDELEESAKLNYLPASVN</sequence>
<accession>A0ABS0IFU2</accession>
<dbReference type="EMBL" id="JADQDQ010000003">
    <property type="protein sequence ID" value="MBF9237234.1"/>
    <property type="molecule type" value="Genomic_DNA"/>
</dbReference>
<protein>
    <submittedName>
        <fullName evidence="1">Uncharacterized protein</fullName>
    </submittedName>
</protein>
<comment type="caution">
    <text evidence="1">The sequence shown here is derived from an EMBL/GenBank/DDBJ whole genome shotgun (WGS) entry which is preliminary data.</text>
</comment>
<evidence type="ECO:0000313" key="1">
    <source>
        <dbReference type="EMBL" id="MBF9237234.1"/>
    </source>
</evidence>
<dbReference type="Proteomes" id="UP000597617">
    <property type="component" value="Unassembled WGS sequence"/>
</dbReference>
<organism evidence="1 2">
    <name type="scientific">Hymenobacter jeongseonensis</name>
    <dbReference type="NCBI Taxonomy" id="2791027"/>
    <lineage>
        <taxon>Bacteria</taxon>
        <taxon>Pseudomonadati</taxon>
        <taxon>Bacteroidota</taxon>
        <taxon>Cytophagia</taxon>
        <taxon>Cytophagales</taxon>
        <taxon>Hymenobacteraceae</taxon>
        <taxon>Hymenobacter</taxon>
    </lineage>
</organism>
<name>A0ABS0IFU2_9BACT</name>